<accession>A0A384ZXR1</accession>
<name>A0A384ZXR1_9CAUD</name>
<reference evidence="1 2" key="1">
    <citation type="journal article" date="2018" name="Front. Microbiol.">
        <title>Jumbo Bacteriophages Are Represented Within an Increasing Diversity of Environmental Viruses Infecting the Emerging Phytopathogen, Dickeya solani.</title>
        <authorList>
            <person name="Day A.W."/>
            <person name="Ahn J."/>
            <person name="Salmond G.P.C."/>
        </authorList>
    </citation>
    <scope>NUCLEOTIDE SEQUENCE [LARGE SCALE GENOMIC DNA]</scope>
</reference>
<dbReference type="Proteomes" id="UP000263326">
    <property type="component" value="Segment"/>
</dbReference>
<gene>
    <name evidence="1" type="ORF">JA29_290</name>
</gene>
<protein>
    <submittedName>
        <fullName evidence="1">Uncharacterized protein</fullName>
    </submittedName>
</protein>
<keyword evidence="2" id="KW-1185">Reference proteome</keyword>
<evidence type="ECO:0000313" key="2">
    <source>
        <dbReference type="Proteomes" id="UP000263326"/>
    </source>
</evidence>
<evidence type="ECO:0000313" key="1">
    <source>
        <dbReference type="EMBL" id="AXG67016.1"/>
    </source>
</evidence>
<dbReference type="EMBL" id="MH460461">
    <property type="protein sequence ID" value="AXG67016.1"/>
    <property type="molecule type" value="Genomic_DNA"/>
</dbReference>
<sequence length="134" mass="15013">MSKNKSVYDVLLQRTISSLLNLSQADTATQVSITVAGNAYKFSLPFEKEKVLRVVVRVSDKGNLKIKATLDKPVKRFISGLVALAKDSMVSSNDGLRDYTKVKDKLWKAYVKKAEAELRSKIIRSALASYQWTK</sequence>
<organism evidence="1 2">
    <name type="scientific">Dickeya phage vB_DsoM_JA29</name>
    <dbReference type="NCBI Taxonomy" id="2283031"/>
    <lineage>
        <taxon>Viruses</taxon>
        <taxon>Duplodnaviria</taxon>
        <taxon>Heunggongvirae</taxon>
        <taxon>Uroviricota</taxon>
        <taxon>Caudoviricetes</taxon>
        <taxon>Salmondvirus</taxon>
        <taxon>Salmondvirus JA29</taxon>
    </lineage>
</organism>
<proteinExistence type="predicted"/>